<name>A0A8H4QEZ8_9AGAR</name>
<evidence type="ECO:0000313" key="1">
    <source>
        <dbReference type="EMBL" id="KAF4609729.1"/>
    </source>
</evidence>
<accession>A0A8H4QEZ8</accession>
<comment type="caution">
    <text evidence="1">The sequence shown here is derived from an EMBL/GenBank/DDBJ whole genome shotgun (WGS) entry which is preliminary data.</text>
</comment>
<organism evidence="1 2">
    <name type="scientific">Agrocybe pediades</name>
    <dbReference type="NCBI Taxonomy" id="84607"/>
    <lineage>
        <taxon>Eukaryota</taxon>
        <taxon>Fungi</taxon>
        <taxon>Dikarya</taxon>
        <taxon>Basidiomycota</taxon>
        <taxon>Agaricomycotina</taxon>
        <taxon>Agaricomycetes</taxon>
        <taxon>Agaricomycetidae</taxon>
        <taxon>Agaricales</taxon>
        <taxon>Agaricineae</taxon>
        <taxon>Strophariaceae</taxon>
        <taxon>Agrocybe</taxon>
    </lineage>
</organism>
<reference evidence="1 2" key="1">
    <citation type="submission" date="2019-12" db="EMBL/GenBank/DDBJ databases">
        <authorList>
            <person name="Floudas D."/>
            <person name="Bentzer J."/>
            <person name="Ahren D."/>
            <person name="Johansson T."/>
            <person name="Persson P."/>
            <person name="Tunlid A."/>
        </authorList>
    </citation>
    <scope>NUCLEOTIDE SEQUENCE [LARGE SCALE GENOMIC DNA]</scope>
    <source>
        <strain evidence="1 2">CBS 102.39</strain>
    </source>
</reference>
<dbReference type="Proteomes" id="UP000521872">
    <property type="component" value="Unassembled WGS sequence"/>
</dbReference>
<sequence>MPTGSRPPFSSRQALNMEQSVDRIKTKVRSVFRAVRQGKWHSIVAYSVGAPLEGDNATIWVVRLVIGRPHSKEPITQKPTTQRSSLLILARMKYRIPDIGTDEYEPVKNITYFLSKTSPHILSAEERSSAPRNFLRFQNLPLDIRTRCIETEMTRVVKFEVDGFAGKDKLMGEVTARINELLVLKSAG</sequence>
<evidence type="ECO:0000313" key="2">
    <source>
        <dbReference type="Proteomes" id="UP000521872"/>
    </source>
</evidence>
<gene>
    <name evidence="1" type="ORF">D9613_011953</name>
</gene>
<dbReference type="EMBL" id="JAACJL010000060">
    <property type="protein sequence ID" value="KAF4609729.1"/>
    <property type="molecule type" value="Genomic_DNA"/>
</dbReference>
<proteinExistence type="predicted"/>
<keyword evidence="2" id="KW-1185">Reference proteome</keyword>
<protein>
    <submittedName>
        <fullName evidence="1">Uncharacterized protein</fullName>
    </submittedName>
</protein>
<dbReference type="AlphaFoldDB" id="A0A8H4QEZ8"/>